<comment type="caution">
    <text evidence="4">The sequence shown here is derived from an EMBL/GenBank/DDBJ whole genome shotgun (WGS) entry which is preliminary data.</text>
</comment>
<proteinExistence type="predicted"/>
<dbReference type="PANTHER" id="PTHR11731:SF193">
    <property type="entry name" value="DIPEPTIDYL PEPTIDASE 9"/>
    <property type="match status" value="1"/>
</dbReference>
<dbReference type="SMR" id="A0A368V4A6"/>
<dbReference type="Gene3D" id="3.40.50.1820">
    <property type="entry name" value="alpha/beta hydrolase"/>
    <property type="match status" value="1"/>
</dbReference>
<dbReference type="InterPro" id="IPR001375">
    <property type="entry name" value="Peptidase_S9_cat"/>
</dbReference>
<keyword evidence="5" id="KW-1185">Reference proteome</keyword>
<feature type="domain" description="Dipeptidylpeptidase IV N-terminal" evidence="3">
    <location>
        <begin position="110"/>
        <end position="459"/>
    </location>
</feature>
<dbReference type="Pfam" id="PF00326">
    <property type="entry name" value="Peptidase_S9"/>
    <property type="match status" value="1"/>
</dbReference>
<gene>
    <name evidence="4" type="ORF">DFO77_11125</name>
</gene>
<keyword evidence="1" id="KW-0325">Glycoprotein</keyword>
<evidence type="ECO:0000313" key="5">
    <source>
        <dbReference type="Proteomes" id="UP000252733"/>
    </source>
</evidence>
<evidence type="ECO:0000313" key="4">
    <source>
        <dbReference type="EMBL" id="RCW34524.1"/>
    </source>
</evidence>
<dbReference type="SUPFAM" id="SSF53474">
    <property type="entry name" value="alpha/beta-Hydrolases"/>
    <property type="match status" value="1"/>
</dbReference>
<feature type="domain" description="Peptidase S9 prolyl oligopeptidase catalytic" evidence="2">
    <location>
        <begin position="549"/>
        <end position="742"/>
    </location>
</feature>
<dbReference type="GO" id="GO:0006508">
    <property type="term" value="P:proteolysis"/>
    <property type="evidence" value="ECO:0007669"/>
    <property type="project" value="InterPro"/>
</dbReference>
<organism evidence="4 5">
    <name type="scientific">Marinilabilia salmonicolor</name>
    <dbReference type="NCBI Taxonomy" id="989"/>
    <lineage>
        <taxon>Bacteria</taxon>
        <taxon>Pseudomonadati</taxon>
        <taxon>Bacteroidota</taxon>
        <taxon>Bacteroidia</taxon>
        <taxon>Marinilabiliales</taxon>
        <taxon>Marinilabiliaceae</taxon>
        <taxon>Marinilabilia</taxon>
    </lineage>
</organism>
<evidence type="ECO:0000256" key="1">
    <source>
        <dbReference type="ARBA" id="ARBA00023180"/>
    </source>
</evidence>
<dbReference type="Gene3D" id="2.140.10.30">
    <property type="entry name" value="Dipeptidylpeptidase IV, N-terminal domain"/>
    <property type="match status" value="1"/>
</dbReference>
<dbReference type="FunFam" id="3.40.50.1820:FF:000003">
    <property type="entry name" value="Dipeptidyl peptidase 4"/>
    <property type="match status" value="1"/>
</dbReference>
<protein>
    <submittedName>
        <fullName evidence="4">Dipeptidyl-peptidase IV</fullName>
    </submittedName>
</protein>
<accession>A0A368V4A6</accession>
<dbReference type="PANTHER" id="PTHR11731">
    <property type="entry name" value="PROTEASE FAMILY S9B,C DIPEPTIDYL-PEPTIDASE IV-RELATED"/>
    <property type="match status" value="1"/>
</dbReference>
<dbReference type="SUPFAM" id="SSF82171">
    <property type="entry name" value="DPP6 N-terminal domain-like"/>
    <property type="match status" value="1"/>
</dbReference>
<evidence type="ECO:0000259" key="3">
    <source>
        <dbReference type="Pfam" id="PF00930"/>
    </source>
</evidence>
<dbReference type="InterPro" id="IPR002469">
    <property type="entry name" value="Peptidase_S9B_N"/>
</dbReference>
<dbReference type="GO" id="GO:0008236">
    <property type="term" value="F:serine-type peptidase activity"/>
    <property type="evidence" value="ECO:0007669"/>
    <property type="project" value="InterPro"/>
</dbReference>
<dbReference type="InterPro" id="IPR029058">
    <property type="entry name" value="AB_hydrolase_fold"/>
</dbReference>
<dbReference type="GO" id="GO:0008239">
    <property type="term" value="F:dipeptidyl-peptidase activity"/>
    <property type="evidence" value="ECO:0007669"/>
    <property type="project" value="TreeGrafter"/>
</dbReference>
<reference evidence="4 5" key="1">
    <citation type="submission" date="2018-07" db="EMBL/GenBank/DDBJ databases">
        <title>Freshwater and sediment microbial communities from various areas in North America, analyzing microbe dynamics in response to fracking.</title>
        <authorList>
            <person name="Lamendella R."/>
        </authorList>
    </citation>
    <scope>NUCLEOTIDE SEQUENCE [LARGE SCALE GENOMIC DNA]</scope>
    <source>
        <strain evidence="4 5">160A</strain>
    </source>
</reference>
<sequence>MFFQETSAFDIMQKLTFLFLTIILFGSVVNAQKKQITIEDITKNGTFSAKQIDGLRSMNDGLHYTVLEDGGTKIVKYSYKTGDAVEVVFDIEKIKRNPEEVKNISGYKFSPDETKILVYNDVERIYRRSFLASYYVYDRKYKELVPLAEEERQQVPAFSPDSYKIAYVRNNNIYLKKLRFGTTSAITEDGEENKIINGIPDWVYEEEFGYNRAFEWSPDSENLAYVKFDESEVKQFSFPLYKGAHPAREEFALYPGQYKFKYPKAGEANAKVSVHVFNVKNRTTKTMDIGELDDFYVPRLRWSYHPDKLGVLKMNRMQNQLELFIANPASGVANVLLTVREDKFITENVLDNIQFLPDGEHFSYVGQDDGFNHLYLYSMAGIQVRQLTTGEWDITDFYGFDADEELFYFQAAKESPLKREVYSVDLEGEELLQLTPDEGYNSADFSKHFKYFVNTRSSANEVPVVSVFEADGDLVRVVEDNSALAERLATYEVPQKEFFQFETSEGIQLNGYMIKPLGFDEQKRYPVLMSQYSGPNSQEVLDRYGINWEQYLASNGYLVVSVDGRGTGARGEEFQKSTYKQLGRLESDDQIETARYLGSLDYVDASRIGIWGWSFGGYMSSICLSKSDLFKVGIAVAPVTNWRYYDTIYTERFMQKPQQNPRGYDDNSPINMAENLSGRLFLIHGSADDNVHFQNTMEYAEQLIQAGKQFDMFVYPNRNHSIYGGNTRHHLYTMMSQYLFENL</sequence>
<dbReference type="InterPro" id="IPR050278">
    <property type="entry name" value="Serine_Prot_S9B/DPPIV"/>
</dbReference>
<dbReference type="AlphaFoldDB" id="A0A368V4A6"/>
<dbReference type="EMBL" id="QPIZ01000011">
    <property type="protein sequence ID" value="RCW34524.1"/>
    <property type="molecule type" value="Genomic_DNA"/>
</dbReference>
<name>A0A368V4A6_9BACT</name>
<dbReference type="Pfam" id="PF00930">
    <property type="entry name" value="DPPIV_N"/>
    <property type="match status" value="1"/>
</dbReference>
<evidence type="ECO:0000259" key="2">
    <source>
        <dbReference type="Pfam" id="PF00326"/>
    </source>
</evidence>
<dbReference type="Proteomes" id="UP000252733">
    <property type="component" value="Unassembled WGS sequence"/>
</dbReference>